<name>A0A1W1C6L3_9ZZZZ</name>
<evidence type="ECO:0000313" key="3">
    <source>
        <dbReference type="EMBL" id="SFV61416.1"/>
    </source>
</evidence>
<dbReference type="FunFam" id="3.40.50.720:FF:000084">
    <property type="entry name" value="Short-chain dehydrogenase reductase"/>
    <property type="match status" value="1"/>
</dbReference>
<dbReference type="PANTHER" id="PTHR42760">
    <property type="entry name" value="SHORT-CHAIN DEHYDROGENASES/REDUCTASES FAMILY MEMBER"/>
    <property type="match status" value="1"/>
</dbReference>
<dbReference type="PANTHER" id="PTHR42760:SF115">
    <property type="entry name" value="3-OXOACYL-[ACYL-CARRIER-PROTEIN] REDUCTASE FABG"/>
    <property type="match status" value="1"/>
</dbReference>
<dbReference type="Pfam" id="PF13561">
    <property type="entry name" value="adh_short_C2"/>
    <property type="match status" value="1"/>
</dbReference>
<evidence type="ECO:0000256" key="2">
    <source>
        <dbReference type="ARBA" id="ARBA00023002"/>
    </source>
</evidence>
<dbReference type="Gene3D" id="3.40.50.720">
    <property type="entry name" value="NAD(P)-binding Rossmann-like Domain"/>
    <property type="match status" value="1"/>
</dbReference>
<dbReference type="PRINTS" id="PR00081">
    <property type="entry name" value="GDHRDH"/>
</dbReference>
<dbReference type="SUPFAM" id="SSF51735">
    <property type="entry name" value="NAD(P)-binding Rossmann-fold domains"/>
    <property type="match status" value="1"/>
</dbReference>
<dbReference type="EMBL" id="FPHB01000051">
    <property type="protein sequence ID" value="SFV61416.1"/>
    <property type="molecule type" value="Genomic_DNA"/>
</dbReference>
<keyword evidence="2 3" id="KW-0560">Oxidoreductase</keyword>
<proteinExistence type="inferred from homology"/>
<dbReference type="InterPro" id="IPR002347">
    <property type="entry name" value="SDR_fam"/>
</dbReference>
<dbReference type="GO" id="GO:0004316">
    <property type="term" value="F:3-oxoacyl-[acyl-carrier-protein] reductase (NADPH) activity"/>
    <property type="evidence" value="ECO:0007669"/>
    <property type="project" value="UniProtKB-EC"/>
</dbReference>
<reference evidence="3" key="1">
    <citation type="submission" date="2016-10" db="EMBL/GenBank/DDBJ databases">
        <authorList>
            <person name="de Groot N.N."/>
        </authorList>
    </citation>
    <scope>NUCLEOTIDE SEQUENCE</scope>
</reference>
<dbReference type="NCBIfam" id="NF006267">
    <property type="entry name" value="PRK08416.1"/>
    <property type="match status" value="1"/>
</dbReference>
<accession>A0A1W1C6L3</accession>
<dbReference type="AlphaFoldDB" id="A0A1W1C6L3"/>
<evidence type="ECO:0000256" key="1">
    <source>
        <dbReference type="ARBA" id="ARBA00006484"/>
    </source>
</evidence>
<comment type="similarity">
    <text evidence="1">Belongs to the short-chain dehydrogenases/reductases (SDR) family.</text>
</comment>
<sequence>MNCKQFEGKTLFISGGTRGIGKAIVYAFAKEGCNVAFTYASKSETAEEIVKDLEANYGVKSRAYRLDILQPETYKDVFAAFDADFDRLDFFISNAIISGRSVVGGFGPFMRLKPRGLNNIWTATVDAFVVGAQEAAKRMEKVGGGSIISISSTGNLIYTPNYAGHGANKAAVEAMVRYAAAELGEKGIRVNAVSGGPIDTDALRAFPNYDEVRAETERRSPLNRMGQPEDLSGACKFLCSDEASWVTGHTLIVDGGTTFQ</sequence>
<organism evidence="3">
    <name type="scientific">hydrothermal vent metagenome</name>
    <dbReference type="NCBI Taxonomy" id="652676"/>
    <lineage>
        <taxon>unclassified sequences</taxon>
        <taxon>metagenomes</taxon>
        <taxon>ecological metagenomes</taxon>
    </lineage>
</organism>
<dbReference type="InterPro" id="IPR036291">
    <property type="entry name" value="NAD(P)-bd_dom_sf"/>
</dbReference>
<gene>
    <name evidence="3" type="ORF">MNB_SM-7-553</name>
</gene>
<protein>
    <submittedName>
        <fullName evidence="3">3-oxoacyl-[acyl-carrier protein] reductase</fullName>
        <ecNumber evidence="3">1.1.1.100</ecNumber>
    </submittedName>
</protein>
<dbReference type="EC" id="1.1.1.100" evidence="3"/>